<dbReference type="STRING" id="10029.G3GU05"/>
<dbReference type="InterPro" id="IPR029287">
    <property type="entry name" value="RAE-1"/>
</dbReference>
<dbReference type="GO" id="GO:0001916">
    <property type="term" value="P:positive regulation of T cell mediated cytotoxicity"/>
    <property type="evidence" value="ECO:0007669"/>
    <property type="project" value="TreeGrafter"/>
</dbReference>
<keyword evidence="9" id="KW-0325">Glycoprotein</keyword>
<evidence type="ECO:0000256" key="9">
    <source>
        <dbReference type="ARBA" id="ARBA00023180"/>
    </source>
</evidence>
<keyword evidence="8" id="KW-1015">Disulfide bond</keyword>
<keyword evidence="6" id="KW-0732">Signal</keyword>
<dbReference type="PANTHER" id="PTHR16675">
    <property type="entry name" value="MHC CLASS I-RELATED"/>
    <property type="match status" value="1"/>
</dbReference>
<accession>G3GU05</accession>
<protein>
    <submittedName>
        <fullName evidence="12">NKG2D ligand 4</fullName>
    </submittedName>
</protein>
<evidence type="ECO:0000256" key="6">
    <source>
        <dbReference type="ARBA" id="ARBA00022729"/>
    </source>
</evidence>
<dbReference type="InterPro" id="IPR050208">
    <property type="entry name" value="MHC_class-I_related"/>
</dbReference>
<dbReference type="GO" id="GO:0002486">
    <property type="term" value="P:antigen processing and presentation of endogenous peptide antigen via MHC class I via ER pathway, TAP-independent"/>
    <property type="evidence" value="ECO:0007669"/>
    <property type="project" value="TreeGrafter"/>
</dbReference>
<feature type="domain" description="Retinoic acid early-inducible protein 1" evidence="11">
    <location>
        <begin position="499"/>
        <end position="663"/>
    </location>
</feature>
<dbReference type="InParanoid" id="G3GU05"/>
<evidence type="ECO:0000256" key="3">
    <source>
        <dbReference type="ARBA" id="ARBA00008353"/>
    </source>
</evidence>
<evidence type="ECO:0000313" key="13">
    <source>
        <dbReference type="Proteomes" id="UP000001075"/>
    </source>
</evidence>
<dbReference type="SUPFAM" id="SSF54452">
    <property type="entry name" value="MHC antigen-recognition domain"/>
    <property type="match status" value="3"/>
</dbReference>
<proteinExistence type="inferred from homology"/>
<dbReference type="eggNOG" id="ENOG502TM6M">
    <property type="taxonomic scope" value="Eukaryota"/>
</dbReference>
<evidence type="ECO:0000256" key="8">
    <source>
        <dbReference type="ARBA" id="ARBA00023157"/>
    </source>
</evidence>
<keyword evidence="5" id="KW-0336">GPI-anchor</keyword>
<evidence type="ECO:0000256" key="5">
    <source>
        <dbReference type="ARBA" id="ARBA00022622"/>
    </source>
</evidence>
<evidence type="ECO:0000256" key="10">
    <source>
        <dbReference type="ARBA" id="ARBA00023288"/>
    </source>
</evidence>
<dbReference type="PANTHER" id="PTHR16675:SF64">
    <property type="entry name" value="RETINOIC ACID EARLY TRANSCRIPT 1E"/>
    <property type="match status" value="1"/>
</dbReference>
<dbReference type="GO" id="GO:0005615">
    <property type="term" value="C:extracellular space"/>
    <property type="evidence" value="ECO:0007669"/>
    <property type="project" value="TreeGrafter"/>
</dbReference>
<keyword evidence="7" id="KW-0472">Membrane</keyword>
<comment type="function">
    <text evidence="1">Acts as a ligand for KLRK1.</text>
</comment>
<evidence type="ECO:0000313" key="12">
    <source>
        <dbReference type="EMBL" id="EGV95932.1"/>
    </source>
</evidence>
<evidence type="ECO:0000256" key="4">
    <source>
        <dbReference type="ARBA" id="ARBA00022475"/>
    </source>
</evidence>
<dbReference type="PaxDb" id="10029-XP_007623989.1"/>
<organism evidence="12 13">
    <name type="scientific">Cricetulus griseus</name>
    <name type="common">Chinese hamster</name>
    <name type="synonym">Cricetulus barabensis griseus</name>
    <dbReference type="NCBI Taxonomy" id="10029"/>
    <lineage>
        <taxon>Eukaryota</taxon>
        <taxon>Metazoa</taxon>
        <taxon>Chordata</taxon>
        <taxon>Craniata</taxon>
        <taxon>Vertebrata</taxon>
        <taxon>Euteleostomi</taxon>
        <taxon>Mammalia</taxon>
        <taxon>Eutheria</taxon>
        <taxon>Euarchontoglires</taxon>
        <taxon>Glires</taxon>
        <taxon>Rodentia</taxon>
        <taxon>Myomorpha</taxon>
        <taxon>Muroidea</taxon>
        <taxon>Cricetidae</taxon>
        <taxon>Cricetinae</taxon>
        <taxon>Cricetulus</taxon>
    </lineage>
</organism>
<dbReference type="Pfam" id="PF14586">
    <property type="entry name" value="MHC_I_2"/>
    <property type="match status" value="3"/>
</dbReference>
<feature type="domain" description="Retinoic acid early-inducible protein 1" evidence="11">
    <location>
        <begin position="330"/>
        <end position="495"/>
    </location>
</feature>
<keyword evidence="4" id="KW-1003">Cell membrane</keyword>
<feature type="domain" description="Retinoic acid early-inducible protein 1" evidence="11">
    <location>
        <begin position="163"/>
        <end position="324"/>
    </location>
</feature>
<dbReference type="GO" id="GO:0006955">
    <property type="term" value="P:immune response"/>
    <property type="evidence" value="ECO:0007669"/>
    <property type="project" value="TreeGrafter"/>
</dbReference>
<dbReference type="GO" id="GO:0009897">
    <property type="term" value="C:external side of plasma membrane"/>
    <property type="evidence" value="ECO:0007669"/>
    <property type="project" value="TreeGrafter"/>
</dbReference>
<name>G3GU05_CRIGR</name>
<keyword evidence="10" id="KW-0449">Lipoprotein</keyword>
<comment type="subcellular location">
    <subcellularLocation>
        <location evidence="2">Cell membrane</location>
        <topology evidence="2">Lipid-anchor</topology>
        <topology evidence="2">GPI-anchor</topology>
    </subcellularLocation>
</comment>
<dbReference type="EMBL" id="JH000025">
    <property type="protein sequence ID" value="EGV95932.1"/>
    <property type="molecule type" value="Genomic_DNA"/>
</dbReference>
<dbReference type="Proteomes" id="UP000001075">
    <property type="component" value="Unassembled WGS sequence"/>
</dbReference>
<dbReference type="InterPro" id="IPR011162">
    <property type="entry name" value="MHC_I/II-like_Ag-recog"/>
</dbReference>
<evidence type="ECO:0000256" key="1">
    <source>
        <dbReference type="ARBA" id="ARBA00002305"/>
    </source>
</evidence>
<comment type="similarity">
    <text evidence="3">Belongs to the NKG2D ligand family.</text>
</comment>
<evidence type="ECO:0000256" key="2">
    <source>
        <dbReference type="ARBA" id="ARBA00004609"/>
    </source>
</evidence>
<reference evidence="13" key="1">
    <citation type="journal article" date="2011" name="Nat. Biotechnol.">
        <title>The genomic sequence of the Chinese hamster ovary (CHO)-K1 cell line.</title>
        <authorList>
            <person name="Xu X."/>
            <person name="Nagarajan H."/>
            <person name="Lewis N.E."/>
            <person name="Pan S."/>
            <person name="Cai Z."/>
            <person name="Liu X."/>
            <person name="Chen W."/>
            <person name="Xie M."/>
            <person name="Wang W."/>
            <person name="Hammond S."/>
            <person name="Andersen M.R."/>
            <person name="Neff N."/>
            <person name="Passarelli B."/>
            <person name="Koh W."/>
            <person name="Fan H.C."/>
            <person name="Wang J."/>
            <person name="Gui Y."/>
            <person name="Lee K.H."/>
            <person name="Betenbaugh M.J."/>
            <person name="Quake S.R."/>
            <person name="Famili I."/>
            <person name="Palsson B.O."/>
            <person name="Wang J."/>
        </authorList>
    </citation>
    <scope>NUCLEOTIDE SEQUENCE [LARGE SCALE GENOMIC DNA]</scope>
    <source>
        <strain evidence="13">CHO K1 cell line</strain>
    </source>
</reference>
<dbReference type="GO" id="GO:0002476">
    <property type="term" value="P:antigen processing and presentation of endogenous peptide antigen via MHC class Ib"/>
    <property type="evidence" value="ECO:0007669"/>
    <property type="project" value="TreeGrafter"/>
</dbReference>
<evidence type="ECO:0000256" key="7">
    <source>
        <dbReference type="ARBA" id="ARBA00023136"/>
    </source>
</evidence>
<dbReference type="Gene3D" id="3.30.500.10">
    <property type="entry name" value="MHC class I-like antigen recognition-like"/>
    <property type="match status" value="4"/>
</dbReference>
<evidence type="ECO:0000259" key="11">
    <source>
        <dbReference type="Pfam" id="PF14586"/>
    </source>
</evidence>
<dbReference type="AlphaFoldDB" id="G3GU05"/>
<gene>
    <name evidence="12" type="ORF">I79_001152</name>
</gene>
<dbReference type="InterPro" id="IPR037055">
    <property type="entry name" value="MHC_I-like_Ag-recog_sf"/>
</dbReference>
<dbReference type="GO" id="GO:0046703">
    <property type="term" value="F:natural killer cell lectin-like receptor binding"/>
    <property type="evidence" value="ECO:0007669"/>
    <property type="project" value="UniProtKB-ARBA"/>
</dbReference>
<sequence length="671" mass="76375">MCCCYEDGHFDGFWNIGLNGHKILHFDLSTGKLTKDAASLCYIFTVGKSGSGPWRHKVQGQLNKETFLSYISIDNCHVFGVLGSRLNATKICEKQNDILNDGVNLIKQQASHINNIIRASPTATPHVDQPPSSLAIKPNISVLLIILPYTLLCFPRGTLDNDRCHFIVKTHPKAGEHWCEGQCSVDGVPFLQYSNQGKEVNATKGCADLYPKLKDTGKELRTLLLHMEKEAVLTRDNHNLQGTMISQYKPGQLIDASWKFTIDGQYAFCLNRYNQKNKKWEVINYNDTGILEQWENNAELAQDLATLSMGDSDLCLKEIFKHQKEMPNTPSLRCHFSIKSHPKDGQKEWEVQCTVDGVLFIQDSNTGKAVNDSEICNNWHGKLKDTGEDLRNQLLNMEQEKLLTRDNHNLQGTMGSQYKQGQLIPGPWNFTIDGQYAFCFIRYNLKNKKWEVINCNTAGILEHFENHTELAQHLDKLSNHHSTQCLEGFLKHQEEMPNTNSLSCNFIVKTHSTHGEPWCEVQCSVDGVPFFQYDNNNKALPLGDLGKATNATPVWKDMKHSLEYMGQELQKMIAANITKINGQPTLQATMLSQHEQGQVIAASWLFNISGKHFFILDTMSMNWTHISLVAIQDDEKFRRDLKTISTADCSHWLKELLKHHKEKPSRYYVDY</sequence>